<dbReference type="InterPro" id="IPR049517">
    <property type="entry name" value="ACX-like_C"/>
</dbReference>
<feature type="compositionally biased region" description="Basic and acidic residues" evidence="1">
    <location>
        <begin position="605"/>
        <end position="614"/>
    </location>
</feature>
<name>A0A1M7G6P5_9ACTN</name>
<dbReference type="InterPro" id="IPR045079">
    <property type="entry name" value="Oxoprolinase-like"/>
</dbReference>
<dbReference type="Pfam" id="PF05378">
    <property type="entry name" value="Hydant_A_N"/>
    <property type="match status" value="1"/>
</dbReference>
<feature type="domain" description="Hydantoinase/oxoprolinase N-terminal" evidence="3">
    <location>
        <begin position="6"/>
        <end position="178"/>
    </location>
</feature>
<dbReference type="InterPro" id="IPR002821">
    <property type="entry name" value="Hydantoinase_A"/>
</dbReference>
<accession>A0A1M7G6P5</accession>
<reference evidence="5 6" key="1">
    <citation type="submission" date="2016-11" db="EMBL/GenBank/DDBJ databases">
        <authorList>
            <person name="Jaros S."/>
            <person name="Januszkiewicz K."/>
            <person name="Wedrychowicz H."/>
        </authorList>
    </citation>
    <scope>NUCLEOTIDE SEQUENCE [LARGE SCALE GENOMIC DNA]</scope>
    <source>
        <strain evidence="5 6">CGMCC 4.2025</strain>
    </source>
</reference>
<dbReference type="InterPro" id="IPR008040">
    <property type="entry name" value="Hydant_A_N"/>
</dbReference>
<evidence type="ECO:0000259" key="4">
    <source>
        <dbReference type="Pfam" id="PF19278"/>
    </source>
</evidence>
<dbReference type="PANTHER" id="PTHR11365">
    <property type="entry name" value="5-OXOPROLINASE RELATED"/>
    <property type="match status" value="1"/>
</dbReference>
<dbReference type="GO" id="GO:0017168">
    <property type="term" value="F:5-oxoprolinase (ATP-hydrolyzing) activity"/>
    <property type="evidence" value="ECO:0007669"/>
    <property type="project" value="TreeGrafter"/>
</dbReference>
<dbReference type="EMBL" id="FRBI01000008">
    <property type="protein sequence ID" value="SHM11519.1"/>
    <property type="molecule type" value="Genomic_DNA"/>
</dbReference>
<feature type="region of interest" description="Disordered" evidence="1">
    <location>
        <begin position="604"/>
        <end position="625"/>
    </location>
</feature>
<keyword evidence="6" id="KW-1185">Reference proteome</keyword>
<dbReference type="OrthoDB" id="9768323at2"/>
<dbReference type="AlphaFoldDB" id="A0A1M7G6P5"/>
<dbReference type="RefSeq" id="WP_073498378.1">
    <property type="nucleotide sequence ID" value="NZ_FRBI01000008.1"/>
</dbReference>
<evidence type="ECO:0000313" key="5">
    <source>
        <dbReference type="EMBL" id="SHM11519.1"/>
    </source>
</evidence>
<evidence type="ECO:0000256" key="1">
    <source>
        <dbReference type="SAM" id="MobiDB-lite"/>
    </source>
</evidence>
<dbReference type="Pfam" id="PF19278">
    <property type="entry name" value="Hydant_A_C"/>
    <property type="match status" value="1"/>
</dbReference>
<evidence type="ECO:0000259" key="3">
    <source>
        <dbReference type="Pfam" id="PF05378"/>
    </source>
</evidence>
<dbReference type="GO" id="GO:0006749">
    <property type="term" value="P:glutathione metabolic process"/>
    <property type="evidence" value="ECO:0007669"/>
    <property type="project" value="TreeGrafter"/>
</dbReference>
<dbReference type="STRING" id="310782.SAMN05216499_108154"/>
<dbReference type="Pfam" id="PF01968">
    <property type="entry name" value="Hydantoinase_A"/>
    <property type="match status" value="1"/>
</dbReference>
<dbReference type="PANTHER" id="PTHR11365:SF23">
    <property type="entry name" value="HYPOTHETICAL 5-OXOPROLINASE (EUROFUNG)-RELATED"/>
    <property type="match status" value="1"/>
</dbReference>
<dbReference type="GO" id="GO:0005829">
    <property type="term" value="C:cytosol"/>
    <property type="evidence" value="ECO:0007669"/>
    <property type="project" value="TreeGrafter"/>
</dbReference>
<feature type="domain" description="Acetophenone carboxylase-like C-terminal" evidence="4">
    <location>
        <begin position="504"/>
        <end position="678"/>
    </location>
</feature>
<evidence type="ECO:0000313" key="6">
    <source>
        <dbReference type="Proteomes" id="UP000184111"/>
    </source>
</evidence>
<feature type="domain" description="Hydantoinase A/oxoprolinase" evidence="2">
    <location>
        <begin position="199"/>
        <end position="489"/>
    </location>
</feature>
<sequence length="687" mass="71933">MALRAAVDIGGTFTDVVTYDDLTGQLLLGKSLSTPQDMIQGVFDGLAAAGTALDELAFVIHGSTVVVNSLIERKGARTALVTTAGFRDVYEIGRINRPDAFNLAFTRHEPLVPRELIHEVAERLGADGRVSTPLDEDQARKVARRLAAQGVEAVAVTFLHAYRNPAHEIAMGEILREELPGAYVCLSHEISREYREFERTSTAAANAFVGPLVSDYLRRLDQRLTEGGSAAPLAVMQSNGGVCDVATASSSCVQMLESGPAGGVVGTIALCEALGYREAIAFDMGGTTAKTAVIRDLTFPLASDYFLGGYRTGLPIRIPCLDIVEVGTGGGSIAWLDEARGIHVGPRSAGADPGPASYGRGGTQATITDAAVVLGHLPAGGRLAGGLRLDGDAAHRAVGALAAELSLGPTATAAGVIAIGAAAMANSVRAVTTERGLDPRDFALFAYGGNGPLHISLVARELAIRKVVVPPFPAVFAALGMLMADVRRDIVQTGVRTLGTEEHIDADTADSLEASFQELERECAQALRDGAVRFEGLEFQRAADMRYVGQEHTVTVQVPGEPGAAALKRAFDVTHGQRYGHSAPEERAQIVSLRVSAVGTLGKPDLPKIARGRQEPPAGARTGGRDIVFTPAQGPVPSAVYAREALLAGNRIAGPAVVEEPTATTLLRPGDTLEVDAFGNLLLTIGQ</sequence>
<organism evidence="5 6">
    <name type="scientific">Actinacidiphila paucisporea</name>
    <dbReference type="NCBI Taxonomy" id="310782"/>
    <lineage>
        <taxon>Bacteria</taxon>
        <taxon>Bacillati</taxon>
        <taxon>Actinomycetota</taxon>
        <taxon>Actinomycetes</taxon>
        <taxon>Kitasatosporales</taxon>
        <taxon>Streptomycetaceae</taxon>
        <taxon>Actinacidiphila</taxon>
    </lineage>
</organism>
<proteinExistence type="predicted"/>
<protein>
    <submittedName>
        <fullName evidence="5">N-methylhydantoinase A</fullName>
    </submittedName>
</protein>
<dbReference type="Proteomes" id="UP000184111">
    <property type="component" value="Unassembled WGS sequence"/>
</dbReference>
<gene>
    <name evidence="5" type="ORF">SAMN05216499_108154</name>
</gene>
<evidence type="ECO:0000259" key="2">
    <source>
        <dbReference type="Pfam" id="PF01968"/>
    </source>
</evidence>